<dbReference type="InterPro" id="IPR029480">
    <property type="entry name" value="Transpos_assoc"/>
</dbReference>
<feature type="domain" description="Transposase-associated" evidence="1">
    <location>
        <begin position="69"/>
        <end position="144"/>
    </location>
</feature>
<reference evidence="3" key="2">
    <citation type="journal article" date="2008" name="Nucleic Acids Res.">
        <title>The rice annotation project database (RAP-DB): 2008 update.</title>
        <authorList>
            <consortium name="The rice annotation project (RAP)"/>
        </authorList>
    </citation>
    <scope>GENOME REANNOTATION</scope>
    <source>
        <strain evidence="3">cv. Nipponbare</strain>
    </source>
</reference>
<proteinExistence type="predicted"/>
<name>Q5KQE4_ORYSJ</name>
<evidence type="ECO:0000259" key="1">
    <source>
        <dbReference type="Pfam" id="PF13963"/>
    </source>
</evidence>
<reference evidence="3" key="1">
    <citation type="journal article" date="2005" name="Nature">
        <title>The map-based sequence of the rice genome.</title>
        <authorList>
            <consortium name="International rice genome sequencing project (IRGSP)"/>
            <person name="Matsumoto T."/>
            <person name="Wu J."/>
            <person name="Kanamori H."/>
            <person name="Katayose Y."/>
            <person name="Fujisawa M."/>
            <person name="Namiki N."/>
            <person name="Mizuno H."/>
            <person name="Yamamoto K."/>
            <person name="Antonio B.A."/>
            <person name="Baba T."/>
            <person name="Sakata K."/>
            <person name="Nagamura Y."/>
            <person name="Aoki H."/>
            <person name="Arikawa K."/>
            <person name="Arita K."/>
            <person name="Bito T."/>
            <person name="Chiden Y."/>
            <person name="Fujitsuka N."/>
            <person name="Fukunaka R."/>
            <person name="Hamada M."/>
            <person name="Harada C."/>
            <person name="Hayashi A."/>
            <person name="Hijishita S."/>
            <person name="Honda M."/>
            <person name="Hosokawa S."/>
            <person name="Ichikawa Y."/>
            <person name="Idonuma A."/>
            <person name="Iijima M."/>
            <person name="Ikeda M."/>
            <person name="Ikeno M."/>
            <person name="Ito K."/>
            <person name="Ito S."/>
            <person name="Ito T."/>
            <person name="Ito Y."/>
            <person name="Ito Y."/>
            <person name="Iwabuchi A."/>
            <person name="Kamiya K."/>
            <person name="Karasawa W."/>
            <person name="Kurita K."/>
            <person name="Katagiri S."/>
            <person name="Kikuta A."/>
            <person name="Kobayashi H."/>
            <person name="Kobayashi N."/>
            <person name="Machita K."/>
            <person name="Maehara T."/>
            <person name="Masukawa M."/>
            <person name="Mizubayashi T."/>
            <person name="Mukai Y."/>
            <person name="Nagasaki H."/>
            <person name="Nagata Y."/>
            <person name="Naito S."/>
            <person name="Nakashima M."/>
            <person name="Nakama Y."/>
            <person name="Nakamichi Y."/>
            <person name="Nakamura M."/>
            <person name="Meguro A."/>
            <person name="Negishi M."/>
            <person name="Ohta I."/>
            <person name="Ohta T."/>
            <person name="Okamoto M."/>
            <person name="Ono N."/>
            <person name="Saji S."/>
            <person name="Sakaguchi M."/>
            <person name="Sakai K."/>
            <person name="Shibata M."/>
            <person name="Shimokawa T."/>
            <person name="Song J."/>
            <person name="Takazaki Y."/>
            <person name="Terasawa K."/>
            <person name="Tsugane M."/>
            <person name="Tsuji K."/>
            <person name="Ueda S."/>
            <person name="Waki K."/>
            <person name="Yamagata H."/>
            <person name="Yamamoto M."/>
            <person name="Yamamoto S."/>
            <person name="Yamane H."/>
            <person name="Yoshiki S."/>
            <person name="Yoshihara R."/>
            <person name="Yukawa K."/>
            <person name="Zhong H."/>
            <person name="Yano M."/>
            <person name="Yuan Q."/>
            <person name="Ouyang S."/>
            <person name="Liu J."/>
            <person name="Jones K.M."/>
            <person name="Gansberger K."/>
            <person name="Moffat K."/>
            <person name="Hill J."/>
            <person name="Bera J."/>
            <person name="Fadrosh D."/>
            <person name="Jin S."/>
            <person name="Johri S."/>
            <person name="Kim M."/>
            <person name="Overton L."/>
            <person name="Reardon M."/>
            <person name="Tsitrin T."/>
            <person name="Vuong H."/>
            <person name="Weaver B."/>
            <person name="Ciecko A."/>
            <person name="Tallon L."/>
            <person name="Jackson J."/>
            <person name="Pai G."/>
            <person name="Aken S.V."/>
            <person name="Utterback T."/>
            <person name="Reidmuller S."/>
            <person name="Feldblyum T."/>
            <person name="Hsiao J."/>
            <person name="Zismann V."/>
            <person name="Iobst S."/>
            <person name="de Vazeille A.R."/>
            <person name="Buell C.R."/>
            <person name="Ying K."/>
            <person name="Li Y."/>
            <person name="Lu T."/>
            <person name="Huang Y."/>
            <person name="Zhao Q."/>
            <person name="Feng Q."/>
            <person name="Zhang L."/>
            <person name="Zhu J."/>
            <person name="Weng Q."/>
            <person name="Mu J."/>
            <person name="Lu Y."/>
            <person name="Fan D."/>
            <person name="Liu Y."/>
            <person name="Guan J."/>
            <person name="Zhang Y."/>
            <person name="Yu S."/>
            <person name="Liu X."/>
            <person name="Zhang Y."/>
            <person name="Hong G."/>
            <person name="Han B."/>
            <person name="Choisne N."/>
            <person name="Demange N."/>
            <person name="Orjeda G."/>
            <person name="Samain S."/>
            <person name="Cattolico L."/>
            <person name="Pelletier E."/>
            <person name="Couloux A."/>
            <person name="Segurens B."/>
            <person name="Wincker P."/>
            <person name="D'Hont A."/>
            <person name="Scarpelli C."/>
            <person name="Weissenbach J."/>
            <person name="Salanoubat M."/>
            <person name="Quetier F."/>
            <person name="Yu Y."/>
            <person name="Kim H.R."/>
            <person name="Rambo T."/>
            <person name="Currie J."/>
            <person name="Collura K."/>
            <person name="Luo M."/>
            <person name="Yang T."/>
            <person name="Ammiraju J.S.S."/>
            <person name="Engler F."/>
            <person name="Soderlund C."/>
            <person name="Wing R.A."/>
            <person name="Palmer L.E."/>
            <person name="de la Bastide M."/>
            <person name="Spiegel L."/>
            <person name="Nascimento L."/>
            <person name="Zutavern T."/>
            <person name="O'Shaughnessy A."/>
            <person name="Dike S."/>
            <person name="Dedhia N."/>
            <person name="Preston R."/>
            <person name="Balija V."/>
            <person name="McCombie W.R."/>
            <person name="Chow T."/>
            <person name="Chen H."/>
            <person name="Chung M."/>
            <person name="Chen C."/>
            <person name="Shaw J."/>
            <person name="Wu H."/>
            <person name="Hsiao K."/>
            <person name="Chao Y."/>
            <person name="Chu M."/>
            <person name="Cheng C."/>
            <person name="Hour A."/>
            <person name="Lee P."/>
            <person name="Lin S."/>
            <person name="Lin Y."/>
            <person name="Liou J."/>
            <person name="Liu S."/>
            <person name="Hsing Y."/>
            <person name="Raghuvanshi S."/>
            <person name="Mohanty A."/>
            <person name="Bharti A.K."/>
            <person name="Gaur A."/>
            <person name="Gupta V."/>
            <person name="Kumar D."/>
            <person name="Ravi V."/>
            <person name="Vij S."/>
            <person name="Kapur A."/>
            <person name="Khurana P."/>
            <person name="Khurana P."/>
            <person name="Khurana J.P."/>
            <person name="Tyagi A.K."/>
            <person name="Gaikwad K."/>
            <person name="Singh A."/>
            <person name="Dalal V."/>
            <person name="Srivastava S."/>
            <person name="Dixit A."/>
            <person name="Pal A.K."/>
            <person name="Ghazi I.A."/>
            <person name="Yadav M."/>
            <person name="Pandit A."/>
            <person name="Bhargava A."/>
            <person name="Sureshbabu K."/>
            <person name="Batra K."/>
            <person name="Sharma T.R."/>
            <person name="Mohapatra T."/>
            <person name="Singh N.K."/>
            <person name="Messing J."/>
            <person name="Nelson A.B."/>
            <person name="Fuks G."/>
            <person name="Kavchok S."/>
            <person name="Keizer G."/>
            <person name="Linton E."/>
            <person name="Llaca V."/>
            <person name="Song R."/>
            <person name="Tanyolac B."/>
            <person name="Young S."/>
            <person name="Ho-Il K."/>
            <person name="Hahn J.H."/>
            <person name="Sangsakoo G."/>
            <person name="Vanavichit A."/>
            <person name="de Mattos Luiz.A.T."/>
            <person name="Zimmer P.D."/>
            <person name="Malone G."/>
            <person name="Dellagostin O."/>
            <person name="de Oliveira A.C."/>
            <person name="Bevan M."/>
            <person name="Bancroft I."/>
            <person name="Minx P."/>
            <person name="Cordum H."/>
            <person name="Wilson R."/>
            <person name="Cheng Z."/>
            <person name="Jin W."/>
            <person name="Jiang J."/>
            <person name="Leong S.A."/>
            <person name="Iwama H."/>
            <person name="Gojobori T."/>
            <person name="Itoh T."/>
            <person name="Niimura Y."/>
            <person name="Fujii Y."/>
            <person name="Habara T."/>
            <person name="Sakai H."/>
            <person name="Sato Y."/>
            <person name="Wilson G."/>
            <person name="Kumar K."/>
            <person name="McCouch S."/>
            <person name="Juretic N."/>
            <person name="Hoen D."/>
            <person name="Wright S."/>
            <person name="Bruskiewich R."/>
            <person name="Bureau T."/>
            <person name="Miyao A."/>
            <person name="Hirochika H."/>
            <person name="Nishikawa T."/>
            <person name="Kadowaki K."/>
            <person name="Sugiura M."/>
            <person name="Burr B."/>
            <person name="Sasaki T."/>
        </authorList>
    </citation>
    <scope>NUCLEOTIDE SEQUENCE [LARGE SCALE GENOMIC DNA]</scope>
    <source>
        <strain evidence="3">cv. Nipponbare</strain>
    </source>
</reference>
<dbReference type="Pfam" id="PF13963">
    <property type="entry name" value="Transpos_assoc"/>
    <property type="match status" value="1"/>
</dbReference>
<evidence type="ECO:0000313" key="3">
    <source>
        <dbReference type="Proteomes" id="UP000000763"/>
    </source>
</evidence>
<sequence length="278" mass="31134">MTITFDGSYGMPSSVRHPAAARHGYPLTCDGLKGKAVTGETVMGFPTRHWYPLTCDGPRHYKPSQMDCSWMYHVHRSSTEYREGVTEFVTFAENDRKSRMSMYILCPCRDYKNEKMNLDSSEAHSHLITNGFMKKYTCWTKHGEQEAPDAATEEVLDQDVENTAAAREGMFVSSPLGGETIDLDTQCLSTMLHDIGDTEDNDRDFEKFSRGGRGYYGFNPFGVPPVTASIYRRPSPVTAFIWRLAETNTSDGLLVTCPSKVGVISDGQPPVKGDWTHQ</sequence>
<evidence type="ECO:0000313" key="2">
    <source>
        <dbReference type="EMBL" id="AAW56892.1"/>
    </source>
</evidence>
<protein>
    <submittedName>
        <fullName evidence="2">Polyprotein</fullName>
    </submittedName>
</protein>
<dbReference type="EMBL" id="AC152969">
    <property type="protein sequence ID" value="AAW56892.1"/>
    <property type="molecule type" value="Genomic_DNA"/>
</dbReference>
<accession>Q5KQE4</accession>
<dbReference type="AlphaFoldDB" id="Q5KQE4"/>
<dbReference type="Proteomes" id="UP000000763">
    <property type="component" value="Chromosome 5"/>
</dbReference>
<gene>
    <name evidence="2" type="ORF">OSJNBb0098I11.13</name>
</gene>
<organism evidence="2 3">
    <name type="scientific">Oryza sativa subsp. japonica</name>
    <name type="common">Rice</name>
    <dbReference type="NCBI Taxonomy" id="39947"/>
    <lineage>
        <taxon>Eukaryota</taxon>
        <taxon>Viridiplantae</taxon>
        <taxon>Streptophyta</taxon>
        <taxon>Embryophyta</taxon>
        <taxon>Tracheophyta</taxon>
        <taxon>Spermatophyta</taxon>
        <taxon>Magnoliopsida</taxon>
        <taxon>Liliopsida</taxon>
        <taxon>Poales</taxon>
        <taxon>Poaceae</taxon>
        <taxon>BOP clade</taxon>
        <taxon>Oryzoideae</taxon>
        <taxon>Oryzeae</taxon>
        <taxon>Oryzinae</taxon>
        <taxon>Oryza</taxon>
        <taxon>Oryza sativa</taxon>
    </lineage>
</organism>